<dbReference type="PROSITE" id="PS50198">
    <property type="entry name" value="PPIC_PPIASE_2"/>
    <property type="match status" value="1"/>
</dbReference>
<comment type="catalytic activity">
    <reaction evidence="1 11">
        <text>[protein]-peptidylproline (omega=180) = [protein]-peptidylproline (omega=0)</text>
        <dbReference type="Rhea" id="RHEA:16237"/>
        <dbReference type="Rhea" id="RHEA-COMP:10747"/>
        <dbReference type="Rhea" id="RHEA-COMP:10748"/>
        <dbReference type="ChEBI" id="CHEBI:83833"/>
        <dbReference type="ChEBI" id="CHEBI:83834"/>
        <dbReference type="EC" id="5.2.1.8"/>
    </reaction>
</comment>
<comment type="similarity">
    <text evidence="3 11">Belongs to the PrsA family.</text>
</comment>
<proteinExistence type="inferred from homology"/>
<evidence type="ECO:0000256" key="8">
    <source>
        <dbReference type="ARBA" id="ARBA00023139"/>
    </source>
</evidence>
<dbReference type="HAMAP" id="MF_01145">
    <property type="entry name" value="Foldase_PrsA"/>
    <property type="match status" value="1"/>
</dbReference>
<evidence type="ECO:0000256" key="2">
    <source>
        <dbReference type="ARBA" id="ARBA00004193"/>
    </source>
</evidence>
<protein>
    <recommendedName>
        <fullName evidence="11">Foldase protein PrsA</fullName>
        <ecNumber evidence="11">5.2.1.8</ecNumber>
    </recommendedName>
</protein>
<dbReference type="InterPro" id="IPR023059">
    <property type="entry name" value="Foldase_PrsA"/>
</dbReference>
<dbReference type="PANTHER" id="PTHR47245">
    <property type="entry name" value="PEPTIDYLPROLYL ISOMERASE"/>
    <property type="match status" value="1"/>
</dbReference>
<evidence type="ECO:0000256" key="11">
    <source>
        <dbReference type="HAMAP-Rule" id="MF_01145"/>
    </source>
</evidence>
<dbReference type="Gene3D" id="3.10.50.40">
    <property type="match status" value="1"/>
</dbReference>
<dbReference type="InterPro" id="IPR000297">
    <property type="entry name" value="PPIase_PpiC"/>
</dbReference>
<dbReference type="PROSITE" id="PS51257">
    <property type="entry name" value="PROKAR_LIPOPROTEIN"/>
    <property type="match status" value="1"/>
</dbReference>
<keyword evidence="7 11" id="KW-0472">Membrane</keyword>
<evidence type="ECO:0000256" key="5">
    <source>
        <dbReference type="ARBA" id="ARBA00022729"/>
    </source>
</evidence>
<keyword evidence="10 11" id="KW-0449">Lipoprotein</keyword>
<evidence type="ECO:0000256" key="1">
    <source>
        <dbReference type="ARBA" id="ARBA00000971"/>
    </source>
</evidence>
<evidence type="ECO:0000313" key="14">
    <source>
        <dbReference type="EMBL" id="TQE90769.1"/>
    </source>
</evidence>
<keyword evidence="8 11" id="KW-0564">Palmitate</keyword>
<dbReference type="InterPro" id="IPR027304">
    <property type="entry name" value="Trigger_fact/SurA_dom_sf"/>
</dbReference>
<keyword evidence="15" id="KW-1185">Reference proteome</keyword>
<dbReference type="SUPFAM" id="SSF54534">
    <property type="entry name" value="FKBP-like"/>
    <property type="match status" value="1"/>
</dbReference>
<dbReference type="GO" id="GO:0003755">
    <property type="term" value="F:peptidyl-prolyl cis-trans isomerase activity"/>
    <property type="evidence" value="ECO:0007669"/>
    <property type="project" value="UniProtKB-UniRule"/>
</dbReference>
<keyword evidence="4 11" id="KW-1003">Cell membrane</keyword>
<organism evidence="14 15">
    <name type="scientific">Ureibacillus terrenus</name>
    <dbReference type="NCBI Taxonomy" id="118246"/>
    <lineage>
        <taxon>Bacteria</taxon>
        <taxon>Bacillati</taxon>
        <taxon>Bacillota</taxon>
        <taxon>Bacilli</taxon>
        <taxon>Bacillales</taxon>
        <taxon>Caryophanaceae</taxon>
        <taxon>Ureibacillus</taxon>
    </lineage>
</organism>
<keyword evidence="6 11" id="KW-0697">Rotamase</keyword>
<comment type="subcellular location">
    <subcellularLocation>
        <location evidence="2 11">Cell membrane</location>
        <topology evidence="2 11">Lipid-anchor</topology>
    </subcellularLocation>
</comment>
<sequence>MKKAFVAIALATSVFALSACTDSSSEEKAKDDVVVSTKYGEVTKDEFYNELKAAYGKSTIVNLVVTDILKSKYDVEKEEVDKRFNALKKQLGDSYQSYLDMQGLTEKQFKDNIEYQILLEKAAKDLVSKEEIEEYYNKAKYELNARHILVDDEKSANELYNRLQKGEDFAKLAKEYSKDPGTSKNGGELGWFTVGDMVDEFTDAAYSLNTNEISKPIKTQFGYHIIQVTGKREIKDFGSLEDKENQIRQVLLEKKIIEILKDSNLEVKDKDLKDAFNDYLGEANKEGKEQKSDQNNK</sequence>
<dbReference type="AlphaFoldDB" id="A0A540V200"/>
<evidence type="ECO:0000256" key="9">
    <source>
        <dbReference type="ARBA" id="ARBA00023235"/>
    </source>
</evidence>
<dbReference type="Proteomes" id="UP000315753">
    <property type="component" value="Unassembled WGS sequence"/>
</dbReference>
<comment type="caution">
    <text evidence="14">The sequence shown here is derived from an EMBL/GenBank/DDBJ whole genome shotgun (WGS) entry which is preliminary data.</text>
</comment>
<dbReference type="PROSITE" id="PS01096">
    <property type="entry name" value="PPIC_PPIASE_1"/>
    <property type="match status" value="1"/>
</dbReference>
<evidence type="ECO:0000259" key="13">
    <source>
        <dbReference type="PROSITE" id="PS50198"/>
    </source>
</evidence>
<keyword evidence="5 11" id="KW-0732">Signal</keyword>
<dbReference type="InterPro" id="IPR023058">
    <property type="entry name" value="PPIase_PpiC_CS"/>
</dbReference>
<evidence type="ECO:0000256" key="12">
    <source>
        <dbReference type="SAM" id="SignalP"/>
    </source>
</evidence>
<dbReference type="GO" id="GO:0005886">
    <property type="term" value="C:plasma membrane"/>
    <property type="evidence" value="ECO:0007669"/>
    <property type="project" value="UniProtKB-SubCell"/>
</dbReference>
<reference evidence="14 15" key="1">
    <citation type="submission" date="2019-06" db="EMBL/GenBank/DDBJ databases">
        <title>Genome sequence of Ureibacillus terrenus.</title>
        <authorList>
            <person name="Maclea K.S."/>
            <person name="Simoes M."/>
        </authorList>
    </citation>
    <scope>NUCLEOTIDE SEQUENCE [LARGE SCALE GENOMIC DNA]</scope>
    <source>
        <strain evidence="14 15">ATCC BAA-384</strain>
    </source>
</reference>
<feature type="domain" description="PpiC" evidence="13">
    <location>
        <begin position="140"/>
        <end position="230"/>
    </location>
</feature>
<evidence type="ECO:0000256" key="10">
    <source>
        <dbReference type="ARBA" id="ARBA00023288"/>
    </source>
</evidence>
<accession>A0A540V200</accession>
<dbReference type="GO" id="GO:0006457">
    <property type="term" value="P:protein folding"/>
    <property type="evidence" value="ECO:0007669"/>
    <property type="project" value="UniProtKB-UniRule"/>
</dbReference>
<feature type="signal peptide" evidence="12">
    <location>
        <begin position="1"/>
        <end position="18"/>
    </location>
</feature>
<dbReference type="EC" id="5.2.1.8" evidence="11"/>
<dbReference type="Pfam" id="PF13616">
    <property type="entry name" value="Rotamase_3"/>
    <property type="match status" value="1"/>
</dbReference>
<dbReference type="PANTHER" id="PTHR47245:SF1">
    <property type="entry name" value="FOLDASE PROTEIN PRSA"/>
    <property type="match status" value="1"/>
</dbReference>
<dbReference type="OrthoDB" id="14196at2"/>
<evidence type="ECO:0000256" key="3">
    <source>
        <dbReference type="ARBA" id="ARBA00006071"/>
    </source>
</evidence>
<evidence type="ECO:0000256" key="7">
    <source>
        <dbReference type="ARBA" id="ARBA00023136"/>
    </source>
</evidence>
<name>A0A540V200_9BACL</name>
<dbReference type="EMBL" id="VIGD01000009">
    <property type="protein sequence ID" value="TQE90769.1"/>
    <property type="molecule type" value="Genomic_DNA"/>
</dbReference>
<dbReference type="InterPro" id="IPR046357">
    <property type="entry name" value="PPIase_dom_sf"/>
</dbReference>
<keyword evidence="9 11" id="KW-0413">Isomerase</keyword>
<dbReference type="InterPro" id="IPR050245">
    <property type="entry name" value="PrsA_foldase"/>
</dbReference>
<feature type="chain" id="PRO_5038666122" description="Foldase protein PrsA" evidence="12">
    <location>
        <begin position="19"/>
        <end position="297"/>
    </location>
</feature>
<comment type="function">
    <text evidence="11">Plays a major role in protein secretion by helping the post-translocational extracellular folding of several secreted proteins.</text>
</comment>
<evidence type="ECO:0000256" key="6">
    <source>
        <dbReference type="ARBA" id="ARBA00023110"/>
    </source>
</evidence>
<evidence type="ECO:0000313" key="15">
    <source>
        <dbReference type="Proteomes" id="UP000315753"/>
    </source>
</evidence>
<dbReference type="RefSeq" id="WP_141602319.1">
    <property type="nucleotide sequence ID" value="NZ_JARMSB010000007.1"/>
</dbReference>
<dbReference type="SUPFAM" id="SSF109998">
    <property type="entry name" value="Triger factor/SurA peptide-binding domain-like"/>
    <property type="match status" value="1"/>
</dbReference>
<evidence type="ECO:0000256" key="4">
    <source>
        <dbReference type="ARBA" id="ARBA00022475"/>
    </source>
</evidence>
<gene>
    <name evidence="11" type="primary">prsA</name>
    <name evidence="14" type="ORF">FKZ59_08435</name>
</gene>